<sequence length="498" mass="52717">MTARDTVIGLDIGTTSTIGIAVRMPGDILHVASRPVTLSSPRPGWAEEDPEEWWANSVAILREITATLPGGTDSLAGLCVTGMLPAVVLLDESGAVLRPSIQQSDGRVSDEVDALKAELDEAAFLKRTGNGVNQQLVATKLRWLAKHEPAIFARIATVFGSYDYINYRLTGRRAVEQNWALEAGFTDVATDRIAPDLVALGGIPASAVPDRTVTHEQMGTVSAESAAATGLPEGLPIYGGAADHIASALAAGIARPGDILLKFGGAGDIVVAADHAAPDPRLYLDYHLVPGVYAPNGCMAASGSALNWLAALIGETQSVERPHVALDMLAAEVPPGSDGLICLPYFLGEKTPIHDPLARGTFIGLTLTHGRGHLWRSLLEAIAYGFRHHLDVLLDMGHTPERLFASDGGTRSRVWMQIVADVVGMPLQLLDNPHGSSVGAAWVAAIGSGLSDDWSGVSALARLGDLVIPNEANRQVYDAGYRRYRASYEALKPIFAMA</sequence>
<dbReference type="Pfam" id="PF02782">
    <property type="entry name" value="FGGY_C"/>
    <property type="match status" value="1"/>
</dbReference>
<evidence type="ECO:0000256" key="3">
    <source>
        <dbReference type="ARBA" id="ARBA00022777"/>
    </source>
</evidence>
<keyword evidence="8" id="KW-1185">Reference proteome</keyword>
<feature type="domain" description="Carbohydrate kinase FGGY N-terminal" evidence="5">
    <location>
        <begin position="7"/>
        <end position="249"/>
    </location>
</feature>
<evidence type="ECO:0000313" key="7">
    <source>
        <dbReference type="EMBL" id="MBB3932988.1"/>
    </source>
</evidence>
<reference evidence="7 8" key="1">
    <citation type="submission" date="2020-08" db="EMBL/GenBank/DDBJ databases">
        <title>Genomic Encyclopedia of Type Strains, Phase IV (KMG-IV): sequencing the most valuable type-strain genomes for metagenomic binning, comparative biology and taxonomic classification.</title>
        <authorList>
            <person name="Goeker M."/>
        </authorList>
    </citation>
    <scope>NUCLEOTIDE SEQUENCE [LARGE SCALE GENOMIC DNA]</scope>
    <source>
        <strain evidence="7 8">DSM 25966</strain>
    </source>
</reference>
<dbReference type="PIRSF" id="PIRSF000538">
    <property type="entry name" value="GlpK"/>
    <property type="match status" value="1"/>
</dbReference>
<keyword evidence="3 4" id="KW-0418">Kinase</keyword>
<dbReference type="CDD" id="cd07804">
    <property type="entry name" value="ASKHA_NBD_FGGY_RrXK-like"/>
    <property type="match status" value="1"/>
</dbReference>
<dbReference type="AlphaFoldDB" id="A0A840AUZ1"/>
<dbReference type="EC" id="2.7.1.17" evidence="7"/>
<feature type="domain" description="Carbohydrate kinase FGGY C-terminal" evidence="6">
    <location>
        <begin position="285"/>
        <end position="446"/>
    </location>
</feature>
<comment type="caution">
    <text evidence="7">The sequence shown here is derived from an EMBL/GenBank/DDBJ whole genome shotgun (WGS) entry which is preliminary data.</text>
</comment>
<evidence type="ECO:0000256" key="4">
    <source>
        <dbReference type="RuleBase" id="RU003733"/>
    </source>
</evidence>
<dbReference type="InterPro" id="IPR000577">
    <property type="entry name" value="Carb_kinase_FGGY"/>
</dbReference>
<dbReference type="InterPro" id="IPR018483">
    <property type="entry name" value="Carb_kinase_FGGY_CS"/>
</dbReference>
<evidence type="ECO:0000256" key="1">
    <source>
        <dbReference type="ARBA" id="ARBA00009156"/>
    </source>
</evidence>
<evidence type="ECO:0000256" key="2">
    <source>
        <dbReference type="ARBA" id="ARBA00022679"/>
    </source>
</evidence>
<dbReference type="PANTHER" id="PTHR43095">
    <property type="entry name" value="SUGAR KINASE"/>
    <property type="match status" value="1"/>
</dbReference>
<keyword evidence="2 4" id="KW-0808">Transferase</keyword>
<dbReference type="GO" id="GO:0004856">
    <property type="term" value="F:D-xylulokinase activity"/>
    <property type="evidence" value="ECO:0007669"/>
    <property type="project" value="UniProtKB-EC"/>
</dbReference>
<dbReference type="PANTHER" id="PTHR43095:SF5">
    <property type="entry name" value="XYLULOSE KINASE"/>
    <property type="match status" value="1"/>
</dbReference>
<evidence type="ECO:0000259" key="6">
    <source>
        <dbReference type="Pfam" id="PF02782"/>
    </source>
</evidence>
<evidence type="ECO:0000313" key="8">
    <source>
        <dbReference type="Proteomes" id="UP000553963"/>
    </source>
</evidence>
<dbReference type="Gene3D" id="3.30.420.40">
    <property type="match status" value="2"/>
</dbReference>
<dbReference type="InterPro" id="IPR018485">
    <property type="entry name" value="FGGY_C"/>
</dbReference>
<dbReference type="RefSeq" id="WP_183400642.1">
    <property type="nucleotide sequence ID" value="NZ_JACIDS010000005.1"/>
</dbReference>
<evidence type="ECO:0000259" key="5">
    <source>
        <dbReference type="Pfam" id="PF00370"/>
    </source>
</evidence>
<protein>
    <submittedName>
        <fullName evidence="7">Xylulokinase</fullName>
        <ecNumber evidence="7">2.7.1.17</ecNumber>
    </submittedName>
</protein>
<dbReference type="Proteomes" id="UP000553963">
    <property type="component" value="Unassembled WGS sequence"/>
</dbReference>
<dbReference type="EMBL" id="JACIDS010000005">
    <property type="protein sequence ID" value="MBB3932988.1"/>
    <property type="molecule type" value="Genomic_DNA"/>
</dbReference>
<gene>
    <name evidence="7" type="ORF">GGR25_004052</name>
</gene>
<dbReference type="PROSITE" id="PS00445">
    <property type="entry name" value="FGGY_KINASES_2"/>
    <property type="match status" value="1"/>
</dbReference>
<name>A0A840AUZ1_9HYPH</name>
<proteinExistence type="inferred from homology"/>
<organism evidence="7 8">
    <name type="scientific">Kaistia hirudinis</name>
    <dbReference type="NCBI Taxonomy" id="1293440"/>
    <lineage>
        <taxon>Bacteria</taxon>
        <taxon>Pseudomonadati</taxon>
        <taxon>Pseudomonadota</taxon>
        <taxon>Alphaproteobacteria</taxon>
        <taxon>Hyphomicrobiales</taxon>
        <taxon>Kaistiaceae</taxon>
        <taxon>Kaistia</taxon>
    </lineage>
</organism>
<dbReference type="Pfam" id="PF00370">
    <property type="entry name" value="FGGY_N"/>
    <property type="match status" value="1"/>
</dbReference>
<dbReference type="InterPro" id="IPR043129">
    <property type="entry name" value="ATPase_NBD"/>
</dbReference>
<dbReference type="InterPro" id="IPR018484">
    <property type="entry name" value="FGGY_N"/>
</dbReference>
<dbReference type="SUPFAM" id="SSF53067">
    <property type="entry name" value="Actin-like ATPase domain"/>
    <property type="match status" value="2"/>
</dbReference>
<accession>A0A840AUZ1</accession>
<comment type="similarity">
    <text evidence="1 4">Belongs to the FGGY kinase family.</text>
</comment>
<dbReference type="InterPro" id="IPR050406">
    <property type="entry name" value="FGGY_Carb_Kinase"/>
</dbReference>